<gene>
    <name evidence="1" type="ORF">OCTVUL_1B031437</name>
</gene>
<evidence type="ECO:0000313" key="2">
    <source>
        <dbReference type="Proteomes" id="UP001162480"/>
    </source>
</evidence>
<dbReference type="Proteomes" id="UP001162480">
    <property type="component" value="Chromosome 7"/>
</dbReference>
<proteinExistence type="predicted"/>
<sequence>MNIMFTVKDTIRRIVSLAVRPFPVPNPNFLSHPSAWFANGSNKHSPRKPVENHFVTSGYFDGLNVHNPQLKSYR</sequence>
<organism evidence="1 2">
    <name type="scientific">Octopus vulgaris</name>
    <name type="common">Common octopus</name>
    <dbReference type="NCBI Taxonomy" id="6645"/>
    <lineage>
        <taxon>Eukaryota</taxon>
        <taxon>Metazoa</taxon>
        <taxon>Spiralia</taxon>
        <taxon>Lophotrochozoa</taxon>
        <taxon>Mollusca</taxon>
        <taxon>Cephalopoda</taxon>
        <taxon>Coleoidea</taxon>
        <taxon>Octopodiformes</taxon>
        <taxon>Octopoda</taxon>
        <taxon>Incirrata</taxon>
        <taxon>Octopodidae</taxon>
        <taxon>Octopus</taxon>
    </lineage>
</organism>
<name>A0AA36F7N0_OCTVU</name>
<dbReference type="EMBL" id="OX597820">
    <property type="protein sequence ID" value="CAI9725153.1"/>
    <property type="molecule type" value="Genomic_DNA"/>
</dbReference>
<keyword evidence="2" id="KW-1185">Reference proteome</keyword>
<evidence type="ECO:0000313" key="1">
    <source>
        <dbReference type="EMBL" id="CAI9725153.1"/>
    </source>
</evidence>
<protein>
    <submittedName>
        <fullName evidence="1">Uncharacterized protein</fullName>
    </submittedName>
</protein>
<accession>A0AA36F7N0</accession>
<reference evidence="1" key="1">
    <citation type="submission" date="2023-08" db="EMBL/GenBank/DDBJ databases">
        <authorList>
            <person name="Alioto T."/>
            <person name="Alioto T."/>
            <person name="Gomez Garrido J."/>
        </authorList>
    </citation>
    <scope>NUCLEOTIDE SEQUENCE</scope>
</reference>
<dbReference type="AlphaFoldDB" id="A0AA36F7N0"/>